<dbReference type="InterPro" id="IPR036322">
    <property type="entry name" value="WD40_repeat_dom_sf"/>
</dbReference>
<keyword evidence="2" id="KW-0677">Repeat</keyword>
<accession>A0ABN9LTK8</accession>
<feature type="repeat" description="WD" evidence="3">
    <location>
        <begin position="198"/>
        <end position="239"/>
    </location>
</feature>
<feature type="repeat" description="WD" evidence="3">
    <location>
        <begin position="155"/>
        <end position="196"/>
    </location>
</feature>
<name>A0ABN9LTK8_9NEOB</name>
<evidence type="ECO:0000256" key="3">
    <source>
        <dbReference type="PROSITE-ProRule" id="PRU00221"/>
    </source>
</evidence>
<dbReference type="PROSITE" id="PS50082">
    <property type="entry name" value="WD_REPEATS_2"/>
    <property type="match status" value="6"/>
</dbReference>
<dbReference type="Pfam" id="PF00400">
    <property type="entry name" value="WD40"/>
    <property type="match status" value="6"/>
</dbReference>
<dbReference type="Proteomes" id="UP001176940">
    <property type="component" value="Unassembled WGS sequence"/>
</dbReference>
<keyword evidence="5" id="KW-1185">Reference proteome</keyword>
<gene>
    <name evidence="4" type="ORF">RIMI_LOCUS13010263</name>
</gene>
<evidence type="ECO:0000313" key="5">
    <source>
        <dbReference type="Proteomes" id="UP001176940"/>
    </source>
</evidence>
<dbReference type="InterPro" id="IPR015943">
    <property type="entry name" value="WD40/YVTN_repeat-like_dom_sf"/>
</dbReference>
<feature type="repeat" description="WD" evidence="3">
    <location>
        <begin position="283"/>
        <end position="324"/>
    </location>
</feature>
<comment type="caution">
    <text evidence="4">The sequence shown here is derived from an EMBL/GenBank/DDBJ whole genome shotgun (WGS) entry which is preliminary data.</text>
</comment>
<dbReference type="PRINTS" id="PR00320">
    <property type="entry name" value="GPROTEINBRPT"/>
</dbReference>
<evidence type="ECO:0000256" key="2">
    <source>
        <dbReference type="ARBA" id="ARBA00022737"/>
    </source>
</evidence>
<evidence type="ECO:0000313" key="4">
    <source>
        <dbReference type="EMBL" id="CAJ0950402.1"/>
    </source>
</evidence>
<protein>
    <submittedName>
        <fullName evidence="4">Uncharacterized protein</fullName>
    </submittedName>
</protein>
<dbReference type="PANTHER" id="PTHR45048">
    <property type="match status" value="1"/>
</dbReference>
<reference evidence="4" key="1">
    <citation type="submission" date="2023-07" db="EMBL/GenBank/DDBJ databases">
        <authorList>
            <person name="Stuckert A."/>
        </authorList>
    </citation>
    <scope>NUCLEOTIDE SEQUENCE</scope>
</reference>
<feature type="repeat" description="WD" evidence="3">
    <location>
        <begin position="373"/>
        <end position="406"/>
    </location>
</feature>
<feature type="repeat" description="WD" evidence="3">
    <location>
        <begin position="415"/>
        <end position="456"/>
    </location>
</feature>
<dbReference type="CDD" id="cd00200">
    <property type="entry name" value="WD40"/>
    <property type="match status" value="1"/>
</dbReference>
<organism evidence="4 5">
    <name type="scientific">Ranitomeya imitator</name>
    <name type="common">mimic poison frog</name>
    <dbReference type="NCBI Taxonomy" id="111125"/>
    <lineage>
        <taxon>Eukaryota</taxon>
        <taxon>Metazoa</taxon>
        <taxon>Chordata</taxon>
        <taxon>Craniata</taxon>
        <taxon>Vertebrata</taxon>
        <taxon>Euteleostomi</taxon>
        <taxon>Amphibia</taxon>
        <taxon>Batrachia</taxon>
        <taxon>Anura</taxon>
        <taxon>Neobatrachia</taxon>
        <taxon>Hyloidea</taxon>
        <taxon>Dendrobatidae</taxon>
        <taxon>Dendrobatinae</taxon>
        <taxon>Ranitomeya</taxon>
    </lineage>
</organism>
<feature type="repeat" description="WD" evidence="3">
    <location>
        <begin position="326"/>
        <end position="367"/>
    </location>
</feature>
<dbReference type="InterPro" id="IPR019775">
    <property type="entry name" value="WD40_repeat_CS"/>
</dbReference>
<dbReference type="EMBL" id="CAUEEQ010031642">
    <property type="protein sequence ID" value="CAJ0950402.1"/>
    <property type="molecule type" value="Genomic_DNA"/>
</dbReference>
<dbReference type="Gene3D" id="2.130.10.10">
    <property type="entry name" value="YVTN repeat-like/Quinoprotein amine dehydrogenase"/>
    <property type="match status" value="2"/>
</dbReference>
<sequence>MTTDKIKIPNSHQDYKIPVFTQENPMADKMTGDKNSPLNVTGLNPAGRGIQSRISIFADDTKLCRVINTEEDNFILQDDLCKLEAWADKWQMSFNGDKCKVMHLGRSNKMYNYVLNSKTLGKTVNEKDLGVWVDDKLIFRGQCQAAATKVPFRVLKAHGGAVTSCHFCFEDTKLLTSSHDATAKLWDVSTRSPICDFKDEHSGPISDCNPTGDNTRMVTSSYDKTVKLWDLQTGKVLWSVSLDGLVTSCSVSGDGKHVVCSVDVENGICIIDCTMASKVMYIKDHHSSTITRCCFDPESRRICSVSSDRSVKLWDISAKRTTIQIKRAHDNVISDCGFSPNGRSLCTASWDKGLKVWDVNTGEFRHRGPEHLQNAHTGSVSSCVFSQDASVLLSGGYDKTIVLWDVLSKCKKLVLKGHTDWVLDVALSANKKWILSSSKDSTLRLWNIENYEEIPAVIENKKAIGSRLTQCEQCKKPFPIMYWGTMQ</sequence>
<dbReference type="SMART" id="SM00320">
    <property type="entry name" value="WD40"/>
    <property type="match status" value="7"/>
</dbReference>
<keyword evidence="1 3" id="KW-0853">WD repeat</keyword>
<feature type="non-terminal residue" evidence="4">
    <location>
        <position position="487"/>
    </location>
</feature>
<dbReference type="PROSITE" id="PS00678">
    <property type="entry name" value="WD_REPEATS_1"/>
    <property type="match status" value="6"/>
</dbReference>
<evidence type="ECO:0000256" key="1">
    <source>
        <dbReference type="ARBA" id="ARBA00022574"/>
    </source>
</evidence>
<dbReference type="PANTHER" id="PTHR45048:SF1">
    <property type="entry name" value="WD REPEAT-CONTAINING PROTEIN 88"/>
    <property type="match status" value="1"/>
</dbReference>
<dbReference type="InterPro" id="IPR001680">
    <property type="entry name" value="WD40_rpt"/>
</dbReference>
<dbReference type="PROSITE" id="PS50294">
    <property type="entry name" value="WD_REPEATS_REGION"/>
    <property type="match status" value="6"/>
</dbReference>
<dbReference type="InterPro" id="IPR020472">
    <property type="entry name" value="WD40_PAC1"/>
</dbReference>
<proteinExistence type="predicted"/>
<dbReference type="SUPFAM" id="SSF50978">
    <property type="entry name" value="WD40 repeat-like"/>
    <property type="match status" value="1"/>
</dbReference>